<evidence type="ECO:0000313" key="1">
    <source>
        <dbReference type="EMBL" id="KAH0566222.1"/>
    </source>
</evidence>
<keyword evidence="2" id="KW-1185">Reference proteome</keyword>
<name>A0A9P8RU09_9PEZI</name>
<sequence>MASSSRATMTNPPSLNFYPKNPSLDGVEFTARCPPDVSPRTRVVAVCGVTNIQYLASSTGEGFASPTIDGWFLSDFYMFNHLLRKAPVANQIWLTCCSPKLLVEQYGRYAHGNPFRDRRVVLEERLLDPILEAETLRVVEPKILLERFIKTVEGECKEAEKAGQDVLLLVFGHGDNETYGITIGSASNTEFREMTAPRLQISRLRVAVGKRVKCALLLTSCYSGGWAMNPDLNLTVIAAAGHGAKSQSWNASLARGFSGSIVASAILDAILASEVEDEESLGKSEMTYQELRTTETYAEMSCLIHDHLKQNDRFHDHHEISFAAQDDKWTEAWRERTGIPMAFFKERWEELSVLPAQADGFSNRDPSSIFTGSFALGGLSETRSGSAMRLTPTKTMPQIYTMVRALAAGYAKSFPGMDNISINTALHTSVRSLLAGEGNFEGRVDGMLALGYILSYRLEGMTMATNYKDFLSLDYPDCTSCCVEAWIFPLYESKEKEAKEKLAKYREAKSMIKAAKIFSTAADGQGYDYDKPEEYLAIAFVESGKSKNEVEQAIAVLKGRKSPYIWR</sequence>
<gene>
    <name evidence="1" type="ORF">GP486_000369</name>
</gene>
<reference evidence="1" key="1">
    <citation type="submission" date="2021-03" db="EMBL/GenBank/DDBJ databases">
        <title>Comparative genomics and phylogenomic investigation of the class Geoglossomycetes provide insights into ecological specialization and systematics.</title>
        <authorList>
            <person name="Melie T."/>
            <person name="Pirro S."/>
            <person name="Miller A.N."/>
            <person name="Quandt A."/>
        </authorList>
    </citation>
    <scope>NUCLEOTIDE SEQUENCE</scope>
    <source>
        <strain evidence="1">CAQ_001_2017</strain>
    </source>
</reference>
<accession>A0A9P8RU09</accession>
<proteinExistence type="predicted"/>
<protein>
    <submittedName>
        <fullName evidence="1">Uncharacterized protein</fullName>
    </submittedName>
</protein>
<dbReference type="EMBL" id="JAGHQM010000023">
    <property type="protein sequence ID" value="KAH0566222.1"/>
    <property type="molecule type" value="Genomic_DNA"/>
</dbReference>
<dbReference type="Proteomes" id="UP000750711">
    <property type="component" value="Unassembled WGS sequence"/>
</dbReference>
<organism evidence="1 2">
    <name type="scientific">Trichoglossum hirsutum</name>
    <dbReference type="NCBI Taxonomy" id="265104"/>
    <lineage>
        <taxon>Eukaryota</taxon>
        <taxon>Fungi</taxon>
        <taxon>Dikarya</taxon>
        <taxon>Ascomycota</taxon>
        <taxon>Pezizomycotina</taxon>
        <taxon>Geoglossomycetes</taxon>
        <taxon>Geoglossales</taxon>
        <taxon>Geoglossaceae</taxon>
        <taxon>Trichoglossum</taxon>
    </lineage>
</organism>
<comment type="caution">
    <text evidence="1">The sequence shown here is derived from an EMBL/GenBank/DDBJ whole genome shotgun (WGS) entry which is preliminary data.</text>
</comment>
<evidence type="ECO:0000313" key="2">
    <source>
        <dbReference type="Proteomes" id="UP000750711"/>
    </source>
</evidence>
<dbReference type="AlphaFoldDB" id="A0A9P8RU09"/>